<gene>
    <name evidence="2" type="ORF">K7432_004754</name>
</gene>
<feature type="transmembrane region" description="Helical" evidence="1">
    <location>
        <begin position="176"/>
        <end position="195"/>
    </location>
</feature>
<comment type="caution">
    <text evidence="2">The sequence shown here is derived from an EMBL/GenBank/DDBJ whole genome shotgun (WGS) entry which is preliminary data.</text>
</comment>
<dbReference type="PANTHER" id="PTHR28297:SF1">
    <property type="entry name" value="FUNGAL PROTEIN"/>
    <property type="match status" value="1"/>
</dbReference>
<name>A0ABR2W449_9FUNG</name>
<evidence type="ECO:0000313" key="3">
    <source>
        <dbReference type="Proteomes" id="UP001479436"/>
    </source>
</evidence>
<feature type="transmembrane region" description="Helical" evidence="1">
    <location>
        <begin position="62"/>
        <end position="81"/>
    </location>
</feature>
<evidence type="ECO:0000256" key="1">
    <source>
        <dbReference type="SAM" id="Phobius"/>
    </source>
</evidence>
<dbReference type="EMBL" id="JASJQH010007046">
    <property type="protein sequence ID" value="KAK9719509.1"/>
    <property type="molecule type" value="Genomic_DNA"/>
</dbReference>
<dbReference type="Proteomes" id="UP001479436">
    <property type="component" value="Unassembled WGS sequence"/>
</dbReference>
<proteinExistence type="predicted"/>
<dbReference type="PANTHER" id="PTHR28297">
    <property type="entry name" value="FUNGAL PROTEIN"/>
    <property type="match status" value="1"/>
</dbReference>
<feature type="transmembrane region" description="Helical" evidence="1">
    <location>
        <begin position="133"/>
        <end position="156"/>
    </location>
</feature>
<organism evidence="2 3">
    <name type="scientific">Basidiobolus ranarum</name>
    <dbReference type="NCBI Taxonomy" id="34480"/>
    <lineage>
        <taxon>Eukaryota</taxon>
        <taxon>Fungi</taxon>
        <taxon>Fungi incertae sedis</taxon>
        <taxon>Zoopagomycota</taxon>
        <taxon>Entomophthoromycotina</taxon>
        <taxon>Basidiobolomycetes</taxon>
        <taxon>Basidiobolales</taxon>
        <taxon>Basidiobolaceae</taxon>
        <taxon>Basidiobolus</taxon>
    </lineage>
</organism>
<accession>A0ABR2W449</accession>
<evidence type="ECO:0000313" key="2">
    <source>
        <dbReference type="EMBL" id="KAK9719509.1"/>
    </source>
</evidence>
<protein>
    <submittedName>
        <fullName evidence="2">Uncharacterized protein</fullName>
    </submittedName>
</protein>
<sequence>MYTEMPSVPLRSLLTRKQILYLVVMHSIGAGILDAGINFGIATAMYKGSSKPVQLWSINNNTIAGDAGVTIIIQTILTWILDTLATTKDLKKNVITPIRGFHPKNAIFRWFLDVEGHRNTSFITKLLHDILRGFVYCFPIFVVFWPISMGIMAGIGEGPGPEYSFNHWPTPQIFKGVYAGLLGIFTTPIITFLVLTRAGIIESMEGTVPESDSNTSEV</sequence>
<keyword evidence="1" id="KW-1133">Transmembrane helix</keyword>
<keyword evidence="1" id="KW-0472">Membrane</keyword>
<dbReference type="InterPro" id="IPR018852">
    <property type="entry name" value="DUF2456"/>
</dbReference>
<keyword evidence="3" id="KW-1185">Reference proteome</keyword>
<feature type="transmembrane region" description="Helical" evidence="1">
    <location>
        <begin position="20"/>
        <end position="42"/>
    </location>
</feature>
<reference evidence="2 3" key="1">
    <citation type="submission" date="2023-04" db="EMBL/GenBank/DDBJ databases">
        <title>Genome of Basidiobolus ranarum AG-B5.</title>
        <authorList>
            <person name="Stajich J.E."/>
            <person name="Carter-House D."/>
            <person name="Gryganskyi A."/>
        </authorList>
    </citation>
    <scope>NUCLEOTIDE SEQUENCE [LARGE SCALE GENOMIC DNA]</scope>
    <source>
        <strain evidence="2 3">AG-B5</strain>
    </source>
</reference>
<dbReference type="Pfam" id="PF10445">
    <property type="entry name" value="DUF2456"/>
    <property type="match status" value="1"/>
</dbReference>
<keyword evidence="1" id="KW-0812">Transmembrane</keyword>